<evidence type="ECO:0000313" key="3">
    <source>
        <dbReference type="Proteomes" id="UP000001492"/>
    </source>
</evidence>
<feature type="transmembrane region" description="Helical" evidence="1">
    <location>
        <begin position="60"/>
        <end position="79"/>
    </location>
</feature>
<dbReference type="Proteomes" id="UP000001492">
    <property type="component" value="Chromosome 2"/>
</dbReference>
<keyword evidence="1" id="KW-0812">Transmembrane</keyword>
<keyword evidence="3" id="KW-1185">Reference proteome</keyword>
<proteinExistence type="predicted"/>
<evidence type="ECO:0000313" key="2">
    <source>
        <dbReference type="EMBL" id="ADU14467.1"/>
    </source>
</evidence>
<keyword evidence="1" id="KW-1133">Transmembrane helix</keyword>
<dbReference type="HOGENOM" id="CLU_1966033_0_0_5"/>
<reference evidence="3" key="1">
    <citation type="submission" date="2010-12" db="EMBL/GenBank/DDBJ databases">
        <title>Complete sequence of chromosome 2 of Asticcacaulis excentricus CB 48.</title>
        <authorList>
            <consortium name="US DOE Joint Genome Institute"/>
            <person name="Lucas S."/>
            <person name="Copeland A."/>
            <person name="Lapidus A."/>
            <person name="Cheng J.-F."/>
            <person name="Bruce D."/>
            <person name="Goodwin L."/>
            <person name="Pitluck S."/>
            <person name="Teshima H."/>
            <person name="Davenport K."/>
            <person name="Detter J.C."/>
            <person name="Han C."/>
            <person name="Tapia R."/>
            <person name="Land M."/>
            <person name="Hauser L."/>
            <person name="Jeffries C."/>
            <person name="Kyrpides N."/>
            <person name="Ivanova N."/>
            <person name="Ovchinnikova G."/>
            <person name="Brun Y.V."/>
            <person name="Woyke T."/>
        </authorList>
    </citation>
    <scope>NUCLEOTIDE SEQUENCE [LARGE SCALE GENOMIC DNA]</scope>
    <source>
        <strain evidence="3">ATCC 15261 / DSM 4724 / KCTC 12464 / NCIMB 9791 / VKM B-1370 / CB 48</strain>
    </source>
</reference>
<feature type="transmembrane region" description="Helical" evidence="1">
    <location>
        <begin position="32"/>
        <end position="53"/>
    </location>
</feature>
<sequence length="127" mass="13446">MNRVILSATGLAALLLLTAGVPLRGPLTDPEWVVWGAGVAAFVVVMLGLLAVLRRGPLHALVHLMVVVLLTIAAGWMIQHAQKAVVDRLVICLLGLGVLIVWTLWAASGFAVGKRPPNSDDDSFLPL</sequence>
<dbReference type="KEGG" id="aex:Astex_2829"/>
<dbReference type="EMBL" id="CP002396">
    <property type="protein sequence ID" value="ADU14467.1"/>
    <property type="molecule type" value="Genomic_DNA"/>
</dbReference>
<keyword evidence="1" id="KW-0472">Membrane</keyword>
<dbReference type="RefSeq" id="WP_013480291.1">
    <property type="nucleotide sequence ID" value="NC_014817.1"/>
</dbReference>
<dbReference type="AlphaFoldDB" id="E8RSJ6"/>
<organism evidence="2 3">
    <name type="scientific">Asticcacaulis excentricus (strain ATCC 15261 / DSM 4724 / KCTC 12464 / NCIMB 9791 / VKM B-1370 / CB 48)</name>
    <dbReference type="NCBI Taxonomy" id="573065"/>
    <lineage>
        <taxon>Bacteria</taxon>
        <taxon>Pseudomonadati</taxon>
        <taxon>Pseudomonadota</taxon>
        <taxon>Alphaproteobacteria</taxon>
        <taxon>Caulobacterales</taxon>
        <taxon>Caulobacteraceae</taxon>
        <taxon>Asticcacaulis</taxon>
    </lineage>
</organism>
<protein>
    <submittedName>
        <fullName evidence="2">Uncharacterized protein</fullName>
    </submittedName>
</protein>
<gene>
    <name evidence="2" type="ordered locus">Astex_2829</name>
</gene>
<accession>E8RSJ6</accession>
<feature type="transmembrane region" description="Helical" evidence="1">
    <location>
        <begin position="85"/>
        <end position="105"/>
    </location>
</feature>
<evidence type="ECO:0000256" key="1">
    <source>
        <dbReference type="SAM" id="Phobius"/>
    </source>
</evidence>
<name>E8RSJ6_ASTEC</name>